<evidence type="ECO:0000313" key="1">
    <source>
        <dbReference type="EMBL" id="VDO52461.1"/>
    </source>
</evidence>
<evidence type="ECO:0000313" key="2">
    <source>
        <dbReference type="Proteomes" id="UP000267606"/>
    </source>
</evidence>
<protein>
    <submittedName>
        <fullName evidence="1">Uncharacterized protein</fullName>
    </submittedName>
</protein>
<dbReference type="EMBL" id="UZAJ01008335">
    <property type="protein sequence ID" value="VDO52461.1"/>
    <property type="molecule type" value="Genomic_DNA"/>
</dbReference>
<dbReference type="Proteomes" id="UP000267606">
    <property type="component" value="Unassembled WGS sequence"/>
</dbReference>
<reference evidence="1 2" key="1">
    <citation type="submission" date="2018-11" db="EMBL/GenBank/DDBJ databases">
        <authorList>
            <consortium name="Pathogen Informatics"/>
        </authorList>
    </citation>
    <scope>NUCLEOTIDE SEQUENCE [LARGE SCALE GENOMIC DNA]</scope>
</reference>
<keyword evidence="2" id="KW-1185">Reference proteome</keyword>
<organism evidence="1 2">
    <name type="scientific">Onchocerca flexuosa</name>
    <dbReference type="NCBI Taxonomy" id="387005"/>
    <lineage>
        <taxon>Eukaryota</taxon>
        <taxon>Metazoa</taxon>
        <taxon>Ecdysozoa</taxon>
        <taxon>Nematoda</taxon>
        <taxon>Chromadorea</taxon>
        <taxon>Rhabditida</taxon>
        <taxon>Spirurina</taxon>
        <taxon>Spiruromorpha</taxon>
        <taxon>Filarioidea</taxon>
        <taxon>Onchocercidae</taxon>
        <taxon>Onchocerca</taxon>
    </lineage>
</organism>
<dbReference type="AlphaFoldDB" id="A0A3P7VVT8"/>
<gene>
    <name evidence="1" type="ORF">OFLC_LOCUS7774</name>
</gene>
<accession>A0A3P7VVT8</accession>
<name>A0A3P7VVT8_9BILA</name>
<proteinExistence type="predicted"/>
<sequence>MNQSLYYLKSRNTTRNSKRRRSAQKSLRYDKKYDTWTLRCKCATIALNLPATRFTAFFILYQNDTFAKTLLYLEVPAYYTWNESKKSFERSKKGEPVDGQPGTFKKTTIGRLYAVS</sequence>